<dbReference type="InterPro" id="IPR019587">
    <property type="entry name" value="Polyketide_cyclase/dehydratase"/>
</dbReference>
<evidence type="ECO:0000313" key="1">
    <source>
        <dbReference type="EMBL" id="TWF96089.1"/>
    </source>
</evidence>
<dbReference type="Proteomes" id="UP000316184">
    <property type="component" value="Unassembled WGS sequence"/>
</dbReference>
<reference evidence="1 2" key="1">
    <citation type="submission" date="2019-06" db="EMBL/GenBank/DDBJ databases">
        <title>Sequencing the genomes of 1000 actinobacteria strains.</title>
        <authorList>
            <person name="Klenk H.-P."/>
        </authorList>
    </citation>
    <scope>NUCLEOTIDE SEQUENCE [LARGE SCALE GENOMIC DNA]</scope>
    <source>
        <strain evidence="1 2">DSM 46699</strain>
    </source>
</reference>
<dbReference type="InterPro" id="IPR023393">
    <property type="entry name" value="START-like_dom_sf"/>
</dbReference>
<dbReference type="RefSeq" id="WP_145739521.1">
    <property type="nucleotide sequence ID" value="NZ_VIWX01000002.1"/>
</dbReference>
<protein>
    <submittedName>
        <fullName evidence="1">Polyketide cyclase/dehydrase/lipid transport protein</fullName>
    </submittedName>
</protein>
<name>A0A561U9P6_9PSEU</name>
<proteinExistence type="predicted"/>
<dbReference type="AlphaFoldDB" id="A0A561U9P6"/>
<gene>
    <name evidence="1" type="ORF">FHU35_121090</name>
</gene>
<dbReference type="Pfam" id="PF10604">
    <property type="entry name" value="Polyketide_cyc2"/>
    <property type="match status" value="1"/>
</dbReference>
<dbReference type="EMBL" id="VIWX01000002">
    <property type="protein sequence ID" value="TWF96089.1"/>
    <property type="molecule type" value="Genomic_DNA"/>
</dbReference>
<sequence>MEWTGARYADGPSVEVETWIDSPPRRVWELITDMQLIARMSEELQEIHWLDGAEGPSLGARFTGRNRNDALGEWTTTSHVVVFEPERAFGWAVKDPENPMASWRFALRPEDGGTHLSQWAQIGPAPSGLSLAIERMPEKEQKIVFVRLRDFERSLTTNLAGIKQLAETAA</sequence>
<dbReference type="SUPFAM" id="SSF55961">
    <property type="entry name" value="Bet v1-like"/>
    <property type="match status" value="1"/>
</dbReference>
<dbReference type="Gene3D" id="3.30.530.20">
    <property type="match status" value="1"/>
</dbReference>
<dbReference type="OrthoDB" id="3779334at2"/>
<evidence type="ECO:0000313" key="2">
    <source>
        <dbReference type="Proteomes" id="UP000316184"/>
    </source>
</evidence>
<dbReference type="CDD" id="cd07812">
    <property type="entry name" value="SRPBCC"/>
    <property type="match status" value="1"/>
</dbReference>
<keyword evidence="2" id="KW-1185">Reference proteome</keyword>
<comment type="caution">
    <text evidence="1">The sequence shown here is derived from an EMBL/GenBank/DDBJ whole genome shotgun (WGS) entry which is preliminary data.</text>
</comment>
<organism evidence="1 2">
    <name type="scientific">Saccharopolyspora dendranthemae</name>
    <dbReference type="NCBI Taxonomy" id="1181886"/>
    <lineage>
        <taxon>Bacteria</taxon>
        <taxon>Bacillati</taxon>
        <taxon>Actinomycetota</taxon>
        <taxon>Actinomycetes</taxon>
        <taxon>Pseudonocardiales</taxon>
        <taxon>Pseudonocardiaceae</taxon>
        <taxon>Saccharopolyspora</taxon>
    </lineage>
</organism>
<accession>A0A561U9P6</accession>